<dbReference type="Pfam" id="PF04140">
    <property type="entry name" value="ICMT"/>
    <property type="match status" value="1"/>
</dbReference>
<dbReference type="GO" id="GO:0004671">
    <property type="term" value="F:protein C-terminal S-isoprenylcysteine carboxyl O-methyltransferase activity"/>
    <property type="evidence" value="ECO:0007669"/>
    <property type="project" value="UniProtKB-EC"/>
</dbReference>
<evidence type="ECO:0000256" key="4">
    <source>
        <dbReference type="ARBA" id="ARBA00022603"/>
    </source>
</evidence>
<evidence type="ECO:0000256" key="8">
    <source>
        <dbReference type="ARBA" id="ARBA00022989"/>
    </source>
</evidence>
<dbReference type="Proteomes" id="UP000242146">
    <property type="component" value="Unassembled WGS sequence"/>
</dbReference>
<protein>
    <recommendedName>
        <fullName evidence="3 10">Protein-S-isoprenylcysteine O-methyltransferase</fullName>
        <ecNumber evidence="3 10">2.1.1.100</ecNumber>
    </recommendedName>
</protein>
<keyword evidence="8 10" id="KW-1133">Transmembrane helix</keyword>
<dbReference type="PROSITE" id="PS51564">
    <property type="entry name" value="SAM_ICMT"/>
    <property type="match status" value="1"/>
</dbReference>
<gene>
    <name evidence="11" type="ORF">DM01DRAFT_1300212</name>
</gene>
<comment type="subcellular location">
    <subcellularLocation>
        <location evidence="10">Endoplasmic reticulum membrane</location>
        <topology evidence="10">Multi-pass membrane protein</topology>
    </subcellularLocation>
    <subcellularLocation>
        <location evidence="1">Membrane</location>
        <topology evidence="1">Multi-pass membrane protein</topology>
    </subcellularLocation>
</comment>
<evidence type="ECO:0000313" key="11">
    <source>
        <dbReference type="EMBL" id="ORX60433.1"/>
    </source>
</evidence>
<dbReference type="Gene3D" id="1.20.120.1630">
    <property type="match status" value="1"/>
</dbReference>
<evidence type="ECO:0000256" key="9">
    <source>
        <dbReference type="ARBA" id="ARBA00023136"/>
    </source>
</evidence>
<evidence type="ECO:0000256" key="7">
    <source>
        <dbReference type="ARBA" id="ARBA00022692"/>
    </source>
</evidence>
<dbReference type="GO" id="GO:0007323">
    <property type="term" value="P:peptide pheromone maturation"/>
    <property type="evidence" value="ECO:0007669"/>
    <property type="project" value="EnsemblFungi"/>
</dbReference>
<accession>A0A1X2GSJ1</accession>
<dbReference type="InterPro" id="IPR007269">
    <property type="entry name" value="ICMT_MeTrfase"/>
</dbReference>
<comment type="caution">
    <text evidence="11">The sequence shown here is derived from an EMBL/GenBank/DDBJ whole genome shotgun (WGS) entry which is preliminary data.</text>
</comment>
<evidence type="ECO:0000256" key="1">
    <source>
        <dbReference type="ARBA" id="ARBA00004141"/>
    </source>
</evidence>
<dbReference type="InterPro" id="IPR025770">
    <property type="entry name" value="PPMT_MeTrfase"/>
</dbReference>
<feature type="transmembrane region" description="Helical" evidence="10">
    <location>
        <begin position="64"/>
        <end position="85"/>
    </location>
</feature>
<feature type="transmembrane region" description="Helical" evidence="10">
    <location>
        <begin position="155"/>
        <end position="172"/>
    </location>
</feature>
<dbReference type="EC" id="2.1.1.100" evidence="3 10"/>
<dbReference type="PANTHER" id="PTHR12714">
    <property type="entry name" value="PROTEIN-S ISOPRENYLCYSTEINE O-METHYLTRANSFERASE"/>
    <property type="match status" value="1"/>
</dbReference>
<evidence type="ECO:0000256" key="10">
    <source>
        <dbReference type="RuleBase" id="RU362022"/>
    </source>
</evidence>
<keyword evidence="5" id="KW-0808">Transferase</keyword>
<evidence type="ECO:0000256" key="2">
    <source>
        <dbReference type="ARBA" id="ARBA00009140"/>
    </source>
</evidence>
<keyword evidence="6 10" id="KW-0949">S-adenosyl-L-methionine</keyword>
<comment type="catalytic activity">
    <reaction evidence="10">
        <text>[protein]-C-terminal S-[(2E,6E)-farnesyl]-L-cysteine + S-adenosyl-L-methionine = [protein]-C-terminal S-[(2E,6E)-farnesyl]-L-cysteine methyl ester + S-adenosyl-L-homocysteine</text>
        <dbReference type="Rhea" id="RHEA:21672"/>
        <dbReference type="Rhea" id="RHEA-COMP:12125"/>
        <dbReference type="Rhea" id="RHEA-COMP:12126"/>
        <dbReference type="ChEBI" id="CHEBI:57856"/>
        <dbReference type="ChEBI" id="CHEBI:59789"/>
        <dbReference type="ChEBI" id="CHEBI:90510"/>
        <dbReference type="ChEBI" id="CHEBI:90511"/>
        <dbReference type="EC" id="2.1.1.100"/>
    </reaction>
</comment>
<dbReference type="STRING" id="101127.A0A1X2GSJ1"/>
<dbReference type="GO" id="GO:0005789">
    <property type="term" value="C:endoplasmic reticulum membrane"/>
    <property type="evidence" value="ECO:0007669"/>
    <property type="project" value="UniProtKB-SubCell"/>
</dbReference>
<evidence type="ECO:0000256" key="6">
    <source>
        <dbReference type="ARBA" id="ARBA00022691"/>
    </source>
</evidence>
<dbReference type="PANTHER" id="PTHR12714:SF9">
    <property type="entry name" value="PROTEIN-S-ISOPRENYLCYSTEINE O-METHYLTRANSFERASE"/>
    <property type="match status" value="1"/>
</dbReference>
<feature type="transmembrane region" description="Helical" evidence="10">
    <location>
        <begin position="215"/>
        <end position="239"/>
    </location>
</feature>
<dbReference type="GO" id="GO:0005637">
    <property type="term" value="C:nuclear inner membrane"/>
    <property type="evidence" value="ECO:0007669"/>
    <property type="project" value="EnsemblFungi"/>
</dbReference>
<sequence length="277" mass="32135">MTSATTSIDEEESSKTSRIHVIRSTPNRADIEELTAYHEFLSYQEQQKRCFGRILDGENTPQNISLYGFLLGIVCGGGLVFGIKVPTALPQLGYFLCALALFHFLEYLATALYNPRKLTLDSYLINHSAHYHAAHAVSFLEFSIECYLFPSWRKFGWINVVGLCLVILGQLARTTAMMSAKSNFSHRIVDYKAPDHQLVQHGIYSLMRHPSYFGFYWWAVGVQCLLFNPICLMLFVFYLHRFFSERISYEEYTLLRFFGDEWTSYKTRTPTWMPFIE</sequence>
<dbReference type="GO" id="GO:0032259">
    <property type="term" value="P:methylation"/>
    <property type="evidence" value="ECO:0007669"/>
    <property type="project" value="UniProtKB-KW"/>
</dbReference>
<proteinExistence type="inferred from homology"/>
<keyword evidence="4 10" id="KW-0489">Methyltransferase</keyword>
<keyword evidence="12" id="KW-1185">Reference proteome</keyword>
<keyword evidence="7 10" id="KW-0812">Transmembrane</keyword>
<keyword evidence="9 10" id="KW-0472">Membrane</keyword>
<dbReference type="GO" id="GO:0031139">
    <property type="term" value="P:positive regulation of conjugation with cellular fusion"/>
    <property type="evidence" value="ECO:0007669"/>
    <property type="project" value="EnsemblFungi"/>
</dbReference>
<organism evidence="11 12">
    <name type="scientific">Hesseltinella vesiculosa</name>
    <dbReference type="NCBI Taxonomy" id="101127"/>
    <lineage>
        <taxon>Eukaryota</taxon>
        <taxon>Fungi</taxon>
        <taxon>Fungi incertae sedis</taxon>
        <taxon>Mucoromycota</taxon>
        <taxon>Mucoromycotina</taxon>
        <taxon>Mucoromycetes</taxon>
        <taxon>Mucorales</taxon>
        <taxon>Cunninghamellaceae</taxon>
        <taxon>Hesseltinella</taxon>
    </lineage>
</organism>
<dbReference type="OrthoDB" id="422086at2759"/>
<evidence type="ECO:0000256" key="3">
    <source>
        <dbReference type="ARBA" id="ARBA00012151"/>
    </source>
</evidence>
<evidence type="ECO:0000256" key="5">
    <source>
        <dbReference type="ARBA" id="ARBA00022679"/>
    </source>
</evidence>
<evidence type="ECO:0000313" key="12">
    <source>
        <dbReference type="Proteomes" id="UP000242146"/>
    </source>
</evidence>
<comment type="similarity">
    <text evidence="2 10">Belongs to the class VI-like SAM-binding methyltransferase superfamily. Isoprenylcysteine carboxyl methyltransferase family.</text>
</comment>
<dbReference type="AlphaFoldDB" id="A0A1X2GSJ1"/>
<feature type="transmembrane region" description="Helical" evidence="10">
    <location>
        <begin position="92"/>
        <end position="109"/>
    </location>
</feature>
<keyword evidence="10" id="KW-0256">Endoplasmic reticulum</keyword>
<name>A0A1X2GSJ1_9FUNG</name>
<reference evidence="11 12" key="1">
    <citation type="submission" date="2016-07" db="EMBL/GenBank/DDBJ databases">
        <title>Pervasive Adenine N6-methylation of Active Genes in Fungi.</title>
        <authorList>
            <consortium name="DOE Joint Genome Institute"/>
            <person name="Mondo S.J."/>
            <person name="Dannebaum R.O."/>
            <person name="Kuo R.C."/>
            <person name="Labutti K."/>
            <person name="Haridas S."/>
            <person name="Kuo A."/>
            <person name="Salamov A."/>
            <person name="Ahrendt S.R."/>
            <person name="Lipzen A."/>
            <person name="Sullivan W."/>
            <person name="Andreopoulos W.B."/>
            <person name="Clum A."/>
            <person name="Lindquist E."/>
            <person name="Daum C."/>
            <person name="Ramamoorthy G.K."/>
            <person name="Gryganskyi A."/>
            <person name="Culley D."/>
            <person name="Magnuson J.K."/>
            <person name="James T.Y."/>
            <person name="O'Malley M.A."/>
            <person name="Stajich J.E."/>
            <person name="Spatafora J.W."/>
            <person name="Visel A."/>
            <person name="Grigoriev I.V."/>
        </authorList>
    </citation>
    <scope>NUCLEOTIDE SEQUENCE [LARGE SCALE GENOMIC DNA]</scope>
    <source>
        <strain evidence="11 12">NRRL 3301</strain>
    </source>
</reference>
<dbReference type="EMBL" id="MCGT01000004">
    <property type="protein sequence ID" value="ORX60433.1"/>
    <property type="molecule type" value="Genomic_DNA"/>
</dbReference>